<comment type="caution">
    <text evidence="2">The sequence shown here is derived from an EMBL/GenBank/DDBJ whole genome shotgun (WGS) entry which is preliminary data.</text>
</comment>
<dbReference type="Gene3D" id="1.10.1220.10">
    <property type="entry name" value="Met repressor-like"/>
    <property type="match status" value="1"/>
</dbReference>
<keyword evidence="3" id="KW-1185">Reference proteome</keyword>
<protein>
    <submittedName>
        <fullName evidence="2">Plasmid stabilization protein</fullName>
    </submittedName>
</protein>
<accession>A0ABV3T1J8</accession>
<evidence type="ECO:0000313" key="2">
    <source>
        <dbReference type="EMBL" id="MEX0428655.1"/>
    </source>
</evidence>
<dbReference type="InterPro" id="IPR013321">
    <property type="entry name" value="Arc_rbn_hlx_hlx"/>
</dbReference>
<feature type="domain" description="Antitoxin FitA-like ribbon-helix-helix" evidence="1">
    <location>
        <begin position="2"/>
        <end position="40"/>
    </location>
</feature>
<sequence>MAMMTVRNLSPEVQAKLKRRAAAHGRSMEAEARSILEAAVTEDEEPFDLLGSFLSLGAEIGLTDDEAAELITDRTASMPRAIDL</sequence>
<dbReference type="RefSeq" id="WP_367994626.1">
    <property type="nucleotide sequence ID" value="NZ_JBFPJR010000024.1"/>
</dbReference>
<dbReference type="EMBL" id="JBFPJR010000024">
    <property type="protein sequence ID" value="MEX0428655.1"/>
    <property type="molecule type" value="Genomic_DNA"/>
</dbReference>
<evidence type="ECO:0000259" key="1">
    <source>
        <dbReference type="Pfam" id="PF22513"/>
    </source>
</evidence>
<evidence type="ECO:0000313" key="3">
    <source>
        <dbReference type="Proteomes" id="UP001556631"/>
    </source>
</evidence>
<dbReference type="InterPro" id="IPR010985">
    <property type="entry name" value="Ribbon_hlx_hlx"/>
</dbReference>
<name>A0ABV3T1J8_9ACTN</name>
<organism evidence="2 3">
    <name type="scientific">Nocardioides eburneus</name>
    <dbReference type="NCBI Taxonomy" id="3231482"/>
    <lineage>
        <taxon>Bacteria</taxon>
        <taxon>Bacillati</taxon>
        <taxon>Actinomycetota</taxon>
        <taxon>Actinomycetes</taxon>
        <taxon>Propionibacteriales</taxon>
        <taxon>Nocardioidaceae</taxon>
        <taxon>Nocardioides</taxon>
    </lineage>
</organism>
<proteinExistence type="predicted"/>
<dbReference type="Pfam" id="PF22513">
    <property type="entry name" value="FitA-like_RHH"/>
    <property type="match status" value="1"/>
</dbReference>
<dbReference type="SUPFAM" id="SSF47598">
    <property type="entry name" value="Ribbon-helix-helix"/>
    <property type="match status" value="1"/>
</dbReference>
<gene>
    <name evidence="2" type="ORF">AB3X52_13585</name>
</gene>
<dbReference type="InterPro" id="IPR053853">
    <property type="entry name" value="FitA-like_RHH"/>
</dbReference>
<dbReference type="Proteomes" id="UP001556631">
    <property type="component" value="Unassembled WGS sequence"/>
</dbReference>
<reference evidence="2 3" key="1">
    <citation type="submission" date="2024-07" db="EMBL/GenBank/DDBJ databases">
        <authorList>
            <person name="Lee S."/>
            <person name="Kang M."/>
        </authorList>
    </citation>
    <scope>NUCLEOTIDE SEQUENCE [LARGE SCALE GENOMIC DNA]</scope>
    <source>
        <strain evidence="2 3">DS6</strain>
    </source>
</reference>